<dbReference type="CDD" id="cd13346">
    <property type="entry name" value="PH-GRAM_MTMR10"/>
    <property type="match status" value="1"/>
</dbReference>
<proteinExistence type="inferred from homology"/>
<keyword evidence="4" id="KW-1185">Reference proteome</keyword>
<reference evidence="3" key="2">
    <citation type="submission" date="2025-09" db="UniProtKB">
        <authorList>
            <consortium name="Ensembl"/>
        </authorList>
    </citation>
    <scope>IDENTIFICATION</scope>
</reference>
<feature type="domain" description="Myotubularin phosphatase" evidence="2">
    <location>
        <begin position="217"/>
        <end position="657"/>
    </location>
</feature>
<evidence type="ECO:0000256" key="1">
    <source>
        <dbReference type="ARBA" id="ARBA00007471"/>
    </source>
</evidence>
<gene>
    <name evidence="3" type="primary">MTMR10</name>
</gene>
<dbReference type="PROSITE" id="PS51339">
    <property type="entry name" value="PPASE_MYOTUBULARIN"/>
    <property type="match status" value="1"/>
</dbReference>
<dbReference type="InterPro" id="IPR022587">
    <property type="entry name" value="MTMR12-like_C"/>
</dbReference>
<dbReference type="OrthoDB" id="271628at2759"/>
<dbReference type="KEGG" id="ptex:113442336"/>
<evidence type="ECO:0000313" key="3">
    <source>
        <dbReference type="Ensembl" id="ENSPTXP00000018357.1"/>
    </source>
</evidence>
<dbReference type="RefSeq" id="XP_026565639.1">
    <property type="nucleotide sequence ID" value="XM_026709854.1"/>
</dbReference>
<protein>
    <submittedName>
        <fullName evidence="3">Myotubularin related protein 10</fullName>
    </submittedName>
</protein>
<dbReference type="AlphaFoldDB" id="A0A670Z2T3"/>
<dbReference type="GeneTree" id="ENSGT00940000156900"/>
<dbReference type="InterPro" id="IPR030564">
    <property type="entry name" value="Myotubularin"/>
</dbReference>
<dbReference type="GeneID" id="113442336"/>
<dbReference type="Pfam" id="PF12578">
    <property type="entry name" value="3-PAP"/>
    <property type="match status" value="1"/>
</dbReference>
<dbReference type="Gene3D" id="2.30.29.30">
    <property type="entry name" value="Pleckstrin-homology domain (PH domain)/Phosphotyrosine-binding domain (PTB)"/>
    <property type="match status" value="1"/>
</dbReference>
<dbReference type="PANTHER" id="PTHR10807">
    <property type="entry name" value="MYOTUBULARIN-RELATED"/>
    <property type="match status" value="1"/>
</dbReference>
<dbReference type="Pfam" id="PF06602">
    <property type="entry name" value="Myotub-related"/>
    <property type="match status" value="2"/>
</dbReference>
<dbReference type="InterPro" id="IPR030573">
    <property type="entry name" value="MTMR10_PTP"/>
</dbReference>
<dbReference type="PANTHER" id="PTHR10807:SF39">
    <property type="entry name" value="MYOTUBULARIN-RELATED PROTEIN 10"/>
    <property type="match status" value="1"/>
</dbReference>
<accession>A0A670Z2T3</accession>
<dbReference type="GO" id="GO:0005737">
    <property type="term" value="C:cytoplasm"/>
    <property type="evidence" value="ECO:0007669"/>
    <property type="project" value="Ensembl"/>
</dbReference>
<dbReference type="GO" id="GO:0016020">
    <property type="term" value="C:membrane"/>
    <property type="evidence" value="ECO:0007669"/>
    <property type="project" value="TreeGrafter"/>
</dbReference>
<organism evidence="3 4">
    <name type="scientific">Pseudonaja textilis</name>
    <name type="common">Eastern brown snake</name>
    <dbReference type="NCBI Taxonomy" id="8673"/>
    <lineage>
        <taxon>Eukaryota</taxon>
        <taxon>Metazoa</taxon>
        <taxon>Chordata</taxon>
        <taxon>Craniata</taxon>
        <taxon>Vertebrata</taxon>
        <taxon>Euteleostomi</taxon>
        <taxon>Lepidosauria</taxon>
        <taxon>Squamata</taxon>
        <taxon>Bifurcata</taxon>
        <taxon>Unidentata</taxon>
        <taxon>Episquamata</taxon>
        <taxon>Toxicofera</taxon>
        <taxon>Serpentes</taxon>
        <taxon>Colubroidea</taxon>
        <taxon>Elapidae</taxon>
        <taxon>Hydrophiinae</taxon>
        <taxon>Pseudonaja</taxon>
    </lineage>
</organism>
<dbReference type="SUPFAM" id="SSF52799">
    <property type="entry name" value="(Phosphotyrosine protein) phosphatases II"/>
    <property type="match status" value="1"/>
</dbReference>
<name>A0A670Z2T3_PSETE</name>
<dbReference type="GO" id="GO:0046856">
    <property type="term" value="P:phosphatidylinositol dephosphorylation"/>
    <property type="evidence" value="ECO:0007669"/>
    <property type="project" value="TreeGrafter"/>
</dbReference>
<dbReference type="CDD" id="cd14593">
    <property type="entry name" value="PTP-MTMR10"/>
    <property type="match status" value="1"/>
</dbReference>
<reference evidence="3" key="1">
    <citation type="submission" date="2025-08" db="UniProtKB">
        <authorList>
            <consortium name="Ensembl"/>
        </authorList>
    </citation>
    <scope>IDENTIFICATION</scope>
</reference>
<dbReference type="Proteomes" id="UP000472273">
    <property type="component" value="Unplaced"/>
</dbReference>
<dbReference type="InterPro" id="IPR029021">
    <property type="entry name" value="Prot-tyrosine_phosphatase-like"/>
</dbReference>
<dbReference type="Ensembl" id="ENSPTXT00000018909.1">
    <property type="protein sequence ID" value="ENSPTXP00000018357.1"/>
    <property type="gene ID" value="ENSPTXG00000012647.1"/>
</dbReference>
<comment type="similarity">
    <text evidence="1">Belongs to the protein-tyrosine phosphatase family. Non-receptor class myotubularin subfamily.</text>
</comment>
<sequence>MFSLRAPKATFKSYLLPQAEDKIIPEPRLKKLEPVLLPGEIVVNEVNFVRKCIATDTSQYDLWGKLVCSNFKISFITDDTLPLQKFQYKNLLLGEHDVALTCVEQIVTVNDTKRKQKVLGPNQKLKFNPTELIIYCKDFRIVRFRFDEAGPESAKKVCLAIAHYSQPADLQLLFAFEYVGKKYHNPAKKVNGIDPGGGGGGGGGRGGYSLYHQTPLFETFSDWDREIKRTGASEWRVCSVNEGYMISTSLPEYFVVPSSLADQDLKLYSHAFTGRRMPMWCWNHSNGNALVRVAHIKDSLQQRKIDQRICNAVTRSHPQRSDVYKSDLDKCLPSIQEIQTAFLKLKQLCVNEPFEETEEKWLSLLDSSHWLEYVRIFLKLSAELVYMLDSKHVSVILQEEEGRDLSCCVASLVQVMLDPHFRTIAGFQSLIQKEWVMAGHPFLDRCNHLKKSDKESPLFLVFLDCVWQLLEQYPSAFEFSEVYLTILYDSTRISLFGTFLFNSPHQRVKQSTEFAISKNIQLGDEKGLKFPSVWDWSLQLTPRDRLLFHNPLYIGKSTPCVCNGTVKTFKRSKKNYSSTLRGFPSSLKNGIINEQDFFPRRNSLILKLKPDFLHHMDNATNGMEQYFRDWFSKPADLHGVILPRLSGTQIKLWKLCYFRWIPEAQIKHGGFITAFHKISLLADEVESLNQSLRQHNGSPPLLANASEQDQGRLYFRAHRLNDSPTTPDFLSSAFPFSPVGNLCRRSILGTPLSKFLSGAKIWLSTETLANED</sequence>
<dbReference type="InterPro" id="IPR010569">
    <property type="entry name" value="Myotubularin-like_Pase_dom"/>
</dbReference>
<evidence type="ECO:0000313" key="4">
    <source>
        <dbReference type="Proteomes" id="UP000472273"/>
    </source>
</evidence>
<dbReference type="InterPro" id="IPR011993">
    <property type="entry name" value="PH-like_dom_sf"/>
</dbReference>
<dbReference type="InterPro" id="IPR036004">
    <property type="entry name" value="MTMR10_PH-GRAM"/>
</dbReference>
<dbReference type="CTD" id="54893"/>
<dbReference type="SUPFAM" id="SSF50729">
    <property type="entry name" value="PH domain-like"/>
    <property type="match status" value="1"/>
</dbReference>
<evidence type="ECO:0000259" key="2">
    <source>
        <dbReference type="PROSITE" id="PS51339"/>
    </source>
</evidence>
<dbReference type="OMA" id="SVPQDRF"/>